<protein>
    <submittedName>
        <fullName evidence="5">InlB B-repeat-containing protein</fullName>
    </submittedName>
</protein>
<feature type="domain" description="SLH" evidence="4">
    <location>
        <begin position="2123"/>
        <end position="2182"/>
    </location>
</feature>
<dbReference type="Proteomes" id="UP001652445">
    <property type="component" value="Unassembled WGS sequence"/>
</dbReference>
<feature type="chain" id="PRO_5046663599" evidence="2">
    <location>
        <begin position="33"/>
        <end position="2313"/>
    </location>
</feature>
<dbReference type="Pfam" id="PF12733">
    <property type="entry name" value="Cadherin-like"/>
    <property type="match status" value="2"/>
</dbReference>
<feature type="domain" description="Fibronectin type-III" evidence="3">
    <location>
        <begin position="1696"/>
        <end position="1788"/>
    </location>
</feature>
<dbReference type="Gene3D" id="2.60.40.4270">
    <property type="entry name" value="Listeria-Bacteroides repeat domain"/>
    <property type="match status" value="20"/>
</dbReference>
<dbReference type="PROSITE" id="PS50853">
    <property type="entry name" value="FN3"/>
    <property type="match status" value="1"/>
</dbReference>
<feature type="domain" description="SLH" evidence="4">
    <location>
        <begin position="2254"/>
        <end position="2313"/>
    </location>
</feature>
<dbReference type="InterPro" id="IPR025883">
    <property type="entry name" value="Cadherin-like_domain"/>
</dbReference>
<dbReference type="InterPro" id="IPR013783">
    <property type="entry name" value="Ig-like_fold"/>
</dbReference>
<feature type="domain" description="SLH" evidence="4">
    <location>
        <begin position="2183"/>
        <end position="2246"/>
    </location>
</feature>
<gene>
    <name evidence="5" type="ORF">OB236_05470</name>
</gene>
<proteinExistence type="predicted"/>
<comment type="subcellular location">
    <subcellularLocation>
        <location evidence="1">Cell envelope</location>
    </subcellularLocation>
</comment>
<evidence type="ECO:0000256" key="1">
    <source>
        <dbReference type="ARBA" id="ARBA00004196"/>
    </source>
</evidence>
<dbReference type="InterPro" id="IPR003961">
    <property type="entry name" value="FN3_dom"/>
</dbReference>
<dbReference type="InterPro" id="IPR013378">
    <property type="entry name" value="InlB-like_B-rpt"/>
</dbReference>
<organism evidence="5 6">
    <name type="scientific">Paenibacillus baimaensis</name>
    <dbReference type="NCBI Taxonomy" id="2982185"/>
    <lineage>
        <taxon>Bacteria</taxon>
        <taxon>Bacillati</taxon>
        <taxon>Bacillota</taxon>
        <taxon>Bacilli</taxon>
        <taxon>Bacillales</taxon>
        <taxon>Paenibacillaceae</taxon>
        <taxon>Paenibacillus</taxon>
    </lineage>
</organism>
<comment type="caution">
    <text evidence="5">The sequence shown here is derived from an EMBL/GenBank/DDBJ whole genome shotgun (WGS) entry which is preliminary data.</text>
</comment>
<dbReference type="InterPro" id="IPR001119">
    <property type="entry name" value="SLH_dom"/>
</dbReference>
<dbReference type="RefSeq" id="WP_262683110.1">
    <property type="nucleotide sequence ID" value="NZ_JAOQIO010000010.1"/>
</dbReference>
<evidence type="ECO:0000259" key="4">
    <source>
        <dbReference type="PROSITE" id="PS51272"/>
    </source>
</evidence>
<accession>A0ABT2UC20</accession>
<dbReference type="EMBL" id="JAOQIO010000010">
    <property type="protein sequence ID" value="MCU6791576.1"/>
    <property type="molecule type" value="Genomic_DNA"/>
</dbReference>
<evidence type="ECO:0000313" key="6">
    <source>
        <dbReference type="Proteomes" id="UP001652445"/>
    </source>
</evidence>
<dbReference type="PROSITE" id="PS51272">
    <property type="entry name" value="SLH"/>
    <property type="match status" value="3"/>
</dbReference>
<keyword evidence="2" id="KW-0732">Signal</keyword>
<evidence type="ECO:0000256" key="2">
    <source>
        <dbReference type="SAM" id="SignalP"/>
    </source>
</evidence>
<keyword evidence="6" id="KW-1185">Reference proteome</keyword>
<dbReference type="SMART" id="SM00060">
    <property type="entry name" value="FN3"/>
    <property type="match status" value="1"/>
</dbReference>
<feature type="signal peptide" evidence="2">
    <location>
        <begin position="1"/>
        <end position="32"/>
    </location>
</feature>
<evidence type="ECO:0000313" key="5">
    <source>
        <dbReference type="EMBL" id="MCU6791576.1"/>
    </source>
</evidence>
<evidence type="ECO:0000259" key="3">
    <source>
        <dbReference type="PROSITE" id="PS50853"/>
    </source>
</evidence>
<dbReference type="Pfam" id="PF00395">
    <property type="entry name" value="SLH"/>
    <property type="match status" value="3"/>
</dbReference>
<dbReference type="CDD" id="cd00063">
    <property type="entry name" value="FN3"/>
    <property type="match status" value="1"/>
</dbReference>
<dbReference type="InterPro" id="IPR042229">
    <property type="entry name" value="Listeria/Bacterioides_rpt_sf"/>
</dbReference>
<dbReference type="NCBIfam" id="TIGR02543">
    <property type="entry name" value="List_Bact_rpt"/>
    <property type="match status" value="20"/>
</dbReference>
<reference evidence="5 6" key="1">
    <citation type="submission" date="2022-09" db="EMBL/GenBank/DDBJ databases">
        <authorList>
            <person name="Han X.L."/>
            <person name="Wang Q."/>
            <person name="Lu T."/>
        </authorList>
    </citation>
    <scope>NUCLEOTIDE SEQUENCE [LARGE SCALE GENOMIC DNA]</scope>
    <source>
        <strain evidence="5 6">WQ 127069</strain>
    </source>
</reference>
<sequence length="2313" mass="245875">MKFKIRTTMRFICLLLLAVLVYFPVASGTAEAVATGVTDGTYDFGGTLAAYDGTYKKSGDKFLVSKDLVKSGTSLWPQTQVDGNNPGYMELTAEGTSTLGSFTFQDLGFSTTVSKGLSFNLFHITFYDSKGNMTFMNNYGSGGNWSNIGTGTVKLSSLFNSNKLFQKNDVRRITILWIFSDNSDPSRFKLDNISIANVQKGKFSVDFNSNGGSAVSSQNVAFNEKATAPANPSRTGYTFGGWYTDEGLTKAFSFGTAITVNTTLYAKWTLINYTVAFNSNGGTAVSSQSVGYDGIPNKPADPTRTGYTFGGWYTDAGLTTAYAFNTAITGNTTLYAKWTLNNYTVTFNSNGGTAVVSQTVSYNSKATTPTAPTRTGYTFGGWYKDVGLTTAYAFTTAITGNTTLYAKWTLNNYTVTFNSNGGTAVGSQTIGYNNTATTPTAPTRTGYTFGGWYKDSGLTTAYSFTTAITGNITLYAKWTLNNYTVTFNSNSGTAVNSQTVGYNNTATTPTPTTRTGYTFGGWYKDSGLTTAFTFTTAITGNTTLYAKWTVNNYTVTFNSNSGTAVSSQTVGYNSMATTPTAPTRTGYSFGGWYKDTGLTTAFAFTTAITGNTTLYAKWTPNNYTVTFNSNGGTAVSSQTIGYNNTATAPTAPTKTGYTFGGWYKDAGLTTAFAFTTAITGNTTLYAKWTLNNYTVTFSSNGGTAVSSQTIGYNNTATTPTAPTRTGYTFGGWYTDTGLTTPFVFTTMITGNTTLYAKWVLNYTVTFSSNGGTAVSSQTINQNSTATAPANPTKTGYTFGGWYSDVGLTTPFVFTTAITGNRTLYAKWTANSITVIFNSNGGTTVSNLPVSYNSTATAPADPVKTGYTFGGWYADELLTTPFLFTAVITEDTTLYAGWATNSYAVTFNSNGGSSVSSLAVSYNSIATAPANPTKAGHTFEGWYTDAGLTTAFAFTTAITGDMALFANWTTASYTVTFDSNGGTAVGSLAVSYNGTATAPANPAKADHTFEDWYTDAGLTTPFVFTTAITGDMTLYAKWTMDSYIVTFDSNGGTSVSSQAVSYNTTTTAPPSPTKAGHTFEGWYTDAGLMTPFVFTTAITGDMVLYAHWTTDSYTVTFDSNDGTAVGSLTVSYNSTAAVPANPTKAGHTFEGWYTDTGLTTVFTFTTAITGNVVLYANWTTDSYTVTFDSNEGSAVNSLEVSYNSTVTAPADPVKTGYTFGGWYADELLTTPFVFTTTITEDKTLYAGWATNSYAVTFNSNGGSSVGSLAVSYNSTATAPADPIMTGNTFAGWYTDAGLTTAFSFNTVIAGNTTLYAKWTADSYAVSFDSNGGTEVSSLAISYNSTVTAPADPEKPGYTFGGWYTDAGLTTVFTFTTVITENTTLYAKWATGSYGVTFNSNGGTSVGSLAVSYNSTTTAPADPTKAGHTFEGWYTDAGLTTAFTFTTAITGNTVLYANWTTDSYDVTFDSNEGSAVSSRAVSYNSTTTAPADPTKAGYTFAGWYANAGLTSPFLFTTAITADTTLYAKWATNSYTVTFISNGGTIISGQAVSYNSTAAAPADPTKSGHTFEGWYTDAGLTKPFTFAAIITENTTLHAKWTTSSSADLSNLIVSDTLLSPIFAANKMNYTANVINGIRSVTVTAWVYESHSVIKVNNVAVTSGQATEAVNLNEGNNTIIVDVTAQDGTTKAYSVTIIRAPEAPVGLAVVASDGMATLNWKSVQGSVSYNVYGGTASRSYGAAPIGTVTGATYSYVASGLTNGTSYYFTVMANSTGGNSLYSNEVIAMPLSGDTSLKSLNLTGVTLSPTFEPGVFSYTTIVPSSVAAVTVTAAVYEKNATAKITVNGIEIMDDQVTLNMGRNIIGIVVTAQNGVTNTYVVTVDRLFPKSGSSSAESNQVKPQEQNEIQLMIDDKSYSQIVSTSMTGDQNLTITIDAAQMKDLLEKTEIISVVSMLISSKVDNISVLLPGDIVKAMESKHAVWEVRTPNGNYSLPASEIGIDRLAAQFGTDTLKDIIVQVSIGKKPFNWDKWNANGAGNRHYTFVGQPVDFQITATYKGNTEKVSKFFSYIKREIPLPDGTELNEVTTAVVLNEDGTLHHVPTYLRSKDGKHFAIIHSLTNSVYALIHNQMTFADVDKHWSKNEVNDLASRVIVNGANETQYDPNKAVTRAEFAAIIVRALGLSDTGGTAAFTDVQSGDWYAGAVSMAQEYSIINGYEDGTFRPANTITREEAMALVMRAMKLTGLETAMSTTDIVETLSMFSRSESVSVWAKPAVASAVRNGIVNGTDAGLMPGSDITRAETAAIVQRMLRKAKLID</sequence>
<dbReference type="Pfam" id="PF09479">
    <property type="entry name" value="Flg_new"/>
    <property type="match status" value="20"/>
</dbReference>
<dbReference type="Gene3D" id="2.60.40.10">
    <property type="entry name" value="Immunoglobulins"/>
    <property type="match status" value="1"/>
</dbReference>
<dbReference type="InterPro" id="IPR036116">
    <property type="entry name" value="FN3_sf"/>
</dbReference>
<name>A0ABT2UC20_9BACL</name>
<dbReference type="SUPFAM" id="SSF49265">
    <property type="entry name" value="Fibronectin type III"/>
    <property type="match status" value="1"/>
</dbReference>